<keyword evidence="3" id="KW-0633">Potassium transport</keyword>
<organism evidence="12 13">
    <name type="scientific">Neohortaea acidophila</name>
    <dbReference type="NCBI Taxonomy" id="245834"/>
    <lineage>
        <taxon>Eukaryota</taxon>
        <taxon>Fungi</taxon>
        <taxon>Dikarya</taxon>
        <taxon>Ascomycota</taxon>
        <taxon>Pezizomycotina</taxon>
        <taxon>Dothideomycetes</taxon>
        <taxon>Dothideomycetidae</taxon>
        <taxon>Mycosphaerellales</taxon>
        <taxon>Teratosphaeriaceae</taxon>
        <taxon>Neohortaea</taxon>
    </lineage>
</organism>
<dbReference type="Pfam" id="PF02705">
    <property type="entry name" value="K_trans"/>
    <property type="match status" value="1"/>
</dbReference>
<dbReference type="InterPro" id="IPR053951">
    <property type="entry name" value="K_trans_N"/>
</dbReference>
<feature type="transmembrane region" description="Helical" evidence="9">
    <location>
        <begin position="230"/>
        <end position="248"/>
    </location>
</feature>
<keyword evidence="4 9" id="KW-0812">Transmembrane</keyword>
<dbReference type="Pfam" id="PF22776">
    <property type="entry name" value="K_trans_C"/>
    <property type="match status" value="1"/>
</dbReference>
<feature type="domain" description="K+ potassium transporter C-terminal" evidence="11">
    <location>
        <begin position="581"/>
        <end position="762"/>
    </location>
</feature>
<evidence type="ECO:0000256" key="6">
    <source>
        <dbReference type="ARBA" id="ARBA00022989"/>
    </source>
</evidence>
<dbReference type="EMBL" id="MU001636">
    <property type="protein sequence ID" value="KAF2482537.1"/>
    <property type="molecule type" value="Genomic_DNA"/>
</dbReference>
<dbReference type="InterPro" id="IPR003855">
    <property type="entry name" value="K+_transporter"/>
</dbReference>
<comment type="subcellular location">
    <subcellularLocation>
        <location evidence="1">Membrane</location>
        <topology evidence="1">Multi-pass membrane protein</topology>
    </subcellularLocation>
</comment>
<proteinExistence type="predicted"/>
<feature type="domain" description="K+ potassium transporter integral membrane" evidence="10">
    <location>
        <begin position="72"/>
        <end position="555"/>
    </location>
</feature>
<evidence type="ECO:0000256" key="3">
    <source>
        <dbReference type="ARBA" id="ARBA00022538"/>
    </source>
</evidence>
<feature type="transmembrane region" description="Helical" evidence="9">
    <location>
        <begin position="67"/>
        <end position="90"/>
    </location>
</feature>
<evidence type="ECO:0000256" key="9">
    <source>
        <dbReference type="SAM" id="Phobius"/>
    </source>
</evidence>
<feature type="transmembrane region" description="Helical" evidence="9">
    <location>
        <begin position="191"/>
        <end position="210"/>
    </location>
</feature>
<feature type="transmembrane region" description="Helical" evidence="9">
    <location>
        <begin position="379"/>
        <end position="405"/>
    </location>
</feature>
<evidence type="ECO:0000313" key="12">
    <source>
        <dbReference type="EMBL" id="KAF2482537.1"/>
    </source>
</evidence>
<feature type="transmembrane region" description="Helical" evidence="9">
    <location>
        <begin position="110"/>
        <end position="130"/>
    </location>
</feature>
<feature type="transmembrane region" description="Helical" evidence="9">
    <location>
        <begin position="338"/>
        <end position="359"/>
    </location>
</feature>
<dbReference type="GO" id="GO:0016020">
    <property type="term" value="C:membrane"/>
    <property type="evidence" value="ECO:0007669"/>
    <property type="project" value="UniProtKB-SubCell"/>
</dbReference>
<dbReference type="AlphaFoldDB" id="A0A6A6PTI6"/>
<dbReference type="GO" id="GO:0015079">
    <property type="term" value="F:potassium ion transmembrane transporter activity"/>
    <property type="evidence" value="ECO:0007669"/>
    <property type="project" value="InterPro"/>
</dbReference>
<dbReference type="Proteomes" id="UP000799767">
    <property type="component" value="Unassembled WGS sequence"/>
</dbReference>
<evidence type="ECO:0000256" key="8">
    <source>
        <dbReference type="ARBA" id="ARBA00023136"/>
    </source>
</evidence>
<reference evidence="12" key="1">
    <citation type="journal article" date="2020" name="Stud. Mycol.">
        <title>101 Dothideomycetes genomes: a test case for predicting lifestyles and emergence of pathogens.</title>
        <authorList>
            <person name="Haridas S."/>
            <person name="Albert R."/>
            <person name="Binder M."/>
            <person name="Bloem J."/>
            <person name="Labutti K."/>
            <person name="Salamov A."/>
            <person name="Andreopoulos B."/>
            <person name="Baker S."/>
            <person name="Barry K."/>
            <person name="Bills G."/>
            <person name="Bluhm B."/>
            <person name="Cannon C."/>
            <person name="Castanera R."/>
            <person name="Culley D."/>
            <person name="Daum C."/>
            <person name="Ezra D."/>
            <person name="Gonzalez J."/>
            <person name="Henrissat B."/>
            <person name="Kuo A."/>
            <person name="Liang C."/>
            <person name="Lipzen A."/>
            <person name="Lutzoni F."/>
            <person name="Magnuson J."/>
            <person name="Mondo S."/>
            <person name="Nolan M."/>
            <person name="Ohm R."/>
            <person name="Pangilinan J."/>
            <person name="Park H.-J."/>
            <person name="Ramirez L."/>
            <person name="Alfaro M."/>
            <person name="Sun H."/>
            <person name="Tritt A."/>
            <person name="Yoshinaga Y."/>
            <person name="Zwiers L.-H."/>
            <person name="Turgeon B."/>
            <person name="Goodwin S."/>
            <person name="Spatafora J."/>
            <person name="Crous P."/>
            <person name="Grigoriev I."/>
        </authorList>
    </citation>
    <scope>NUCLEOTIDE SEQUENCE</scope>
    <source>
        <strain evidence="12">CBS 113389</strain>
    </source>
</reference>
<evidence type="ECO:0000256" key="2">
    <source>
        <dbReference type="ARBA" id="ARBA00022448"/>
    </source>
</evidence>
<evidence type="ECO:0000256" key="4">
    <source>
        <dbReference type="ARBA" id="ARBA00022692"/>
    </source>
</evidence>
<sequence>MAERTPRIAFGDDAIEHTRSAEDHIESLTYKKMASTHEVDADSLVSDRGVGVREGDMKKRQVFKGWTLLWLVYQSTGVIYGDIGTSPLYVFSSTFSSPPAHADLLGALSIILWSLTLIVTVKYMLIVLYADDNGEGGTFAMYNLLARFSNIIKQDPSANHLMKMERYSTNDLKRPNRGFRRWLENSKISHAFLKILAVLGVSLIMADGILTPAQSVLGAIQGLEVAVPNISKGTIIGTTCGILILLFLVQPFGIHRVSSVFAPVVIIWLLFNGVSGIYNLAVHDYTVLKAFSPYYAGDWFVRNGTAGWINLGGLLLAFTGVEALFADLGAFSRRAIQLSWLCIAYPCLMLAYIGQASYLAKYPAAYDNPFFKTVPPGTFYFALVIAILAAVVASQALITSTFQLLSQVMNSSYFPHIKMIYTSDKFHGQVYIPIANWLMMVGTVIVTAVYNNTNSLGHAYGVCVILVTFITTNLVTLVAIIVWRFHPALVFTIWLPFVLLDGLYLSSALTKVPNGAWFTLLLSFILASFFTLWRYGKEKQWACEKKDRQSLSQVIVSSADNDGQLMLSDQYGGGKLTTIEGFGIFFDKAGESTPMVYEQWLRKFRAQMDTVVLLHLRALSIPHVAEEDRFAVARTGVRNVYRVVVRHGYSDRVITPDLAQMIYEEIRRAIIHDSVQAPSESGNGAKEAKAVASIAARLQHLDDAFRHQVLYMTGKEQMRISGRYNAFKRMVLGVFLWVRENCRTRIASLDIPVDRIVEVGFVHDL</sequence>
<dbReference type="InterPro" id="IPR053952">
    <property type="entry name" value="K_trans_C"/>
</dbReference>
<dbReference type="RefSeq" id="XP_033589107.1">
    <property type="nucleotide sequence ID" value="XM_033732057.1"/>
</dbReference>
<dbReference type="NCBIfam" id="TIGR00794">
    <property type="entry name" value="kup"/>
    <property type="match status" value="1"/>
</dbReference>
<dbReference type="GeneID" id="54473059"/>
<feature type="transmembrane region" description="Helical" evidence="9">
    <location>
        <begin position="515"/>
        <end position="536"/>
    </location>
</feature>
<dbReference type="PANTHER" id="PTHR30540:SF83">
    <property type="entry name" value="K+ POTASSIUM TRANSPORTER"/>
    <property type="match status" value="1"/>
</dbReference>
<feature type="transmembrane region" description="Helical" evidence="9">
    <location>
        <begin position="308"/>
        <end position="326"/>
    </location>
</feature>
<keyword evidence="2" id="KW-0813">Transport</keyword>
<feature type="transmembrane region" description="Helical" evidence="9">
    <location>
        <begin position="260"/>
        <end position="281"/>
    </location>
</feature>
<evidence type="ECO:0000256" key="7">
    <source>
        <dbReference type="ARBA" id="ARBA00023065"/>
    </source>
</evidence>
<keyword evidence="5" id="KW-0630">Potassium</keyword>
<feature type="transmembrane region" description="Helical" evidence="9">
    <location>
        <begin position="426"/>
        <end position="450"/>
    </location>
</feature>
<gene>
    <name evidence="12" type="ORF">BDY17DRAFT_281516</name>
</gene>
<protein>
    <submittedName>
        <fullName evidence="12">Putative potassium transporter 5</fullName>
    </submittedName>
</protein>
<evidence type="ECO:0000259" key="11">
    <source>
        <dbReference type="Pfam" id="PF22776"/>
    </source>
</evidence>
<evidence type="ECO:0000313" key="13">
    <source>
        <dbReference type="Proteomes" id="UP000799767"/>
    </source>
</evidence>
<keyword evidence="6 9" id="KW-1133">Transmembrane helix</keyword>
<feature type="transmembrane region" description="Helical" evidence="9">
    <location>
        <begin position="456"/>
        <end position="482"/>
    </location>
</feature>
<feature type="transmembrane region" description="Helical" evidence="9">
    <location>
        <begin position="489"/>
        <end position="509"/>
    </location>
</feature>
<name>A0A6A6PTI6_9PEZI</name>
<dbReference type="PANTHER" id="PTHR30540">
    <property type="entry name" value="OSMOTIC STRESS POTASSIUM TRANSPORTER"/>
    <property type="match status" value="1"/>
</dbReference>
<keyword evidence="7" id="KW-0406">Ion transport</keyword>
<evidence type="ECO:0000259" key="10">
    <source>
        <dbReference type="Pfam" id="PF02705"/>
    </source>
</evidence>
<keyword evidence="13" id="KW-1185">Reference proteome</keyword>
<evidence type="ECO:0000256" key="5">
    <source>
        <dbReference type="ARBA" id="ARBA00022958"/>
    </source>
</evidence>
<accession>A0A6A6PTI6</accession>
<dbReference type="OrthoDB" id="504708at2759"/>
<keyword evidence="8 9" id="KW-0472">Membrane</keyword>
<evidence type="ECO:0000256" key="1">
    <source>
        <dbReference type="ARBA" id="ARBA00004141"/>
    </source>
</evidence>